<dbReference type="Pfam" id="PF21764">
    <property type="entry name" value="Invasin_D4"/>
    <property type="match status" value="1"/>
</dbReference>
<sequence>MRDNTLGWVSHRRTLLVVLIAAVIMGSSIPVWAVVLSHPTGKIEGRAPAATGELSILMPDGETTLVDNALVMGAETPNELTLAALSPGVVYSDEDGDEQGTPGITFTPSTVVWTWKGPNGTKLTTAQLKQTFATNFAHNDTLTVQVSVPVLSTSLTGNPRTSSPLIPITSPIYRVRVLIPAIRVNGYTFKWNSGFPTTGFVGATYQLHMNGVDATANGNYTYTVNQLWATVDTDGVVTFTGAPTSAADNKLRVVAKNNDGSADVQVIQTTISRWFVNGGQLVASQDNAIKYCTDLGDGYAAPGYDEGAGGSRSTERFGGQWGNPHEFGGGWAVPQTSNGVYYWTKNKYSASGGDRINGYTFAYGVGTGASSLIPERRKKAQSSSQFIFCIKLL</sequence>
<reference evidence="2" key="2">
    <citation type="submission" date="2017-09" db="EMBL/GenBank/DDBJ databases">
        <title>FDA dAtabase for Regulatory Grade micrObial Sequences (FDA-ARGOS): Supporting development and validation of Infectious Disease Dx tests.</title>
        <authorList>
            <person name="Minogue T."/>
            <person name="Wolcott M."/>
            <person name="Wasieloski L."/>
            <person name="Aguilar W."/>
            <person name="Moore D."/>
            <person name="Tallon L.J."/>
            <person name="Sadzewicz L."/>
            <person name="Ott S."/>
            <person name="Zhao X."/>
            <person name="Nagaraj S."/>
            <person name="Vavikolanu K."/>
            <person name="Aluvathingal J."/>
            <person name="Nadendla S."/>
            <person name="Sichtig H."/>
        </authorList>
    </citation>
    <scope>NUCLEOTIDE SEQUENCE</scope>
    <source>
        <strain evidence="2">FDAARGOS_387</strain>
    </source>
</reference>
<dbReference type="Gene3D" id="2.60.40.1080">
    <property type="match status" value="1"/>
</dbReference>
<dbReference type="SUPFAM" id="SSF49373">
    <property type="entry name" value="Invasin/intimin cell-adhesion fragments"/>
    <property type="match status" value="1"/>
</dbReference>
<keyword evidence="4" id="KW-1185">Reference proteome</keyword>
<dbReference type="InterPro" id="IPR008964">
    <property type="entry name" value="Invasin/intimin_cell_adhesion"/>
</dbReference>
<name>A0A2C6DLI7_9GAMM</name>
<reference evidence="3 5" key="3">
    <citation type="submission" date="2019-03" db="EMBL/GenBank/DDBJ databases">
        <authorList>
            <consortium name="Pathogen Informatics"/>
        </authorList>
    </citation>
    <scope>NUCLEOTIDE SEQUENCE [LARGE SCALE GENOMIC DNA]</scope>
    <source>
        <strain evidence="3 5">NCTC12282</strain>
    </source>
</reference>
<dbReference type="Proteomes" id="UP000373449">
    <property type="component" value="Unassembled WGS sequence"/>
</dbReference>
<gene>
    <name evidence="2" type="ORF">CRN84_12355</name>
    <name evidence="3" type="ORF">NCTC12282_03532</name>
</gene>
<dbReference type="PANTHER" id="PTHR39576">
    <property type="entry name" value="ATTACHING AND EFFACING PROTEIN HOMOLOG-RELATED-RELATED"/>
    <property type="match status" value="1"/>
</dbReference>
<evidence type="ECO:0000313" key="5">
    <source>
        <dbReference type="Proteomes" id="UP000373449"/>
    </source>
</evidence>
<dbReference type="PANTHER" id="PTHR39576:SF1">
    <property type="entry name" value="INVASIN"/>
    <property type="match status" value="1"/>
</dbReference>
<organism evidence="2 4">
    <name type="scientific">Budvicia aquatica</name>
    <dbReference type="NCBI Taxonomy" id="82979"/>
    <lineage>
        <taxon>Bacteria</taxon>
        <taxon>Pseudomonadati</taxon>
        <taxon>Pseudomonadota</taxon>
        <taxon>Gammaproteobacteria</taxon>
        <taxon>Enterobacterales</taxon>
        <taxon>Budviciaceae</taxon>
        <taxon>Budvicia</taxon>
    </lineage>
</organism>
<evidence type="ECO:0000313" key="4">
    <source>
        <dbReference type="Proteomes" id="UP000224974"/>
    </source>
</evidence>
<dbReference type="Proteomes" id="UP000224974">
    <property type="component" value="Unassembled WGS sequence"/>
</dbReference>
<accession>A0A2C6DLI7</accession>
<dbReference type="EMBL" id="PDDX01000001">
    <property type="protein sequence ID" value="PHI30077.1"/>
    <property type="molecule type" value="Genomic_DNA"/>
</dbReference>
<evidence type="ECO:0000313" key="3">
    <source>
        <dbReference type="EMBL" id="VFS49072.1"/>
    </source>
</evidence>
<dbReference type="InterPro" id="IPR051715">
    <property type="entry name" value="Intimin-Invasin_domain"/>
</dbReference>
<evidence type="ECO:0000259" key="1">
    <source>
        <dbReference type="Pfam" id="PF21764"/>
    </source>
</evidence>
<feature type="domain" description="Invasin" evidence="1">
    <location>
        <begin position="182"/>
        <end position="265"/>
    </location>
</feature>
<dbReference type="RefSeq" id="WP_029096206.1">
    <property type="nucleotide sequence ID" value="NZ_CAADJA010000002.1"/>
</dbReference>
<dbReference type="AlphaFoldDB" id="A0A2C6DLI7"/>
<dbReference type="OrthoDB" id="8320584at2"/>
<dbReference type="InterPro" id="IPR048658">
    <property type="entry name" value="Invasin_D4"/>
</dbReference>
<proteinExistence type="predicted"/>
<protein>
    <recommendedName>
        <fullName evidence="1">Invasin domain-containing protein</fullName>
    </recommendedName>
</protein>
<reference evidence="4" key="1">
    <citation type="submission" date="2017-09" db="EMBL/GenBank/DDBJ databases">
        <title>FDA dAtabase for Regulatory Grade micrObial Sequences (FDA-ARGOS): Supporting development and validation of Infectious Disease Dx tests.</title>
        <authorList>
            <person name="Minogue T."/>
            <person name="Wolcott M."/>
            <person name="Wasieloski L."/>
            <person name="Aguilar W."/>
            <person name="Moore D."/>
            <person name="Tallon L."/>
            <person name="Sadzewicz L."/>
            <person name="Ott S."/>
            <person name="Zhao X."/>
            <person name="Nagaraj S."/>
            <person name="Vavikolanu K."/>
            <person name="Aluvathingal J."/>
            <person name="Nadendla S."/>
            <person name="Sichtig H."/>
        </authorList>
    </citation>
    <scope>NUCLEOTIDE SEQUENCE [LARGE SCALE GENOMIC DNA]</scope>
    <source>
        <strain evidence="4">FDAARGOS_387</strain>
    </source>
</reference>
<dbReference type="EMBL" id="CAADJA010000002">
    <property type="protein sequence ID" value="VFS49072.1"/>
    <property type="molecule type" value="Genomic_DNA"/>
</dbReference>
<evidence type="ECO:0000313" key="2">
    <source>
        <dbReference type="EMBL" id="PHI30077.1"/>
    </source>
</evidence>
<dbReference type="GO" id="GO:0009279">
    <property type="term" value="C:cell outer membrane"/>
    <property type="evidence" value="ECO:0007669"/>
    <property type="project" value="TreeGrafter"/>
</dbReference>